<sequence>MGSEFGASIRSTSETETRVDAEDVVGITVTDRSGIKPPMRRDSTTLRDWQRRLTDHQATIQALTSKLTCLQEEQHDHLKKARENFDNDRRALQERYDTLQADLAAQTKKYAAGESSTEMSDTVAALVQTDSTYGADENNAPLTSAAAISAAAAAADAMATAILPTESFSTDMSFEASQSEIFYDASAMSSESMVHRSLLFKDASSSPQDSGPLVVDQGLRSPLFVDPHREQHVQSLRDKIHALEADKYQLLEKVHSLEYELESVSNRKELVAKQFEAAIDRNQFQQLELQNQLLNKARSASQPLSSSVPSTPLPSMTPTSPPTFPSSTSISRSLSMLAKGLKPSGIVSAPRSAKSTLANPFETPTPMSPSALPSDDDTPLGNMTSPLGPLPPTPPGATMANIPVILDSEQLAEAEDRAMQHQAEAEHFKRENQQLEAKNQQLSKSVGSMEEELLHMADLNDQLEEELTETKHQLAVALDATRLPVYALPLVADRTSVNTDLTGFNGSSSMILASSHQSEAPLAGDDHLDAMLPPASPNPAHSMSGFFQSSFGPLERPVHTPRGACQDPSHHRMVQDNADLHQRTASLQVLVDEQQSKIQRQESTIAHSDLRFREAETRVLELEASRTKLEAELQETVAQKSELEEQSKSRNDCGHNNNDNGDVNDGKSTTGLLVAESLNSIDHATPSGSDGATHSRLRSTSSIKHGSAFGDKLLASTVASAGPTPSLRSKSSKPNLRVETPSDPFLGTLQPSSSRGSTGGNSIYHQQHTPGLTTPTFHPLTTPTTIKYTDTEVTQMRSRITNLESDIQAHLNLIQTLESELTESEAGREKSQEEIEELSHQILNHTSEIKAYRDQINQLRLQLDEAKNWADQEKRKVEMLKLKNRELAEEITELKASKKSTGGFLCF</sequence>
<feature type="region of interest" description="Disordered" evidence="2">
    <location>
        <begin position="1"/>
        <end position="21"/>
    </location>
</feature>
<dbReference type="AlphaFoldDB" id="A0A4V1J4T4"/>
<feature type="region of interest" description="Disordered" evidence="2">
    <location>
        <begin position="635"/>
        <end position="669"/>
    </location>
</feature>
<feature type="region of interest" description="Disordered" evidence="2">
    <location>
        <begin position="298"/>
        <end position="331"/>
    </location>
</feature>
<feature type="compositionally biased region" description="Low complexity" evidence="2">
    <location>
        <begin position="768"/>
        <end position="783"/>
    </location>
</feature>
<feature type="compositionally biased region" description="Polar residues" evidence="2">
    <location>
        <begin position="749"/>
        <end position="767"/>
    </location>
</feature>
<proteinExistence type="predicted"/>
<evidence type="ECO:0000313" key="3">
    <source>
        <dbReference type="EMBL" id="RKP36669.1"/>
    </source>
</evidence>
<gene>
    <name evidence="3" type="ORF">BJ085DRAFT_31917</name>
</gene>
<reference evidence="4" key="1">
    <citation type="journal article" date="2018" name="Nat. Microbiol.">
        <title>Leveraging single-cell genomics to expand the fungal tree of life.</title>
        <authorList>
            <person name="Ahrendt S.R."/>
            <person name="Quandt C.A."/>
            <person name="Ciobanu D."/>
            <person name="Clum A."/>
            <person name="Salamov A."/>
            <person name="Andreopoulos B."/>
            <person name="Cheng J.F."/>
            <person name="Woyke T."/>
            <person name="Pelin A."/>
            <person name="Henrissat B."/>
            <person name="Reynolds N.K."/>
            <person name="Benny G.L."/>
            <person name="Smith M.E."/>
            <person name="James T.Y."/>
            <person name="Grigoriev I.V."/>
        </authorList>
    </citation>
    <scope>NUCLEOTIDE SEQUENCE [LARGE SCALE GENOMIC DNA]</scope>
    <source>
        <strain evidence="4">RSA 468</strain>
    </source>
</reference>
<keyword evidence="1" id="KW-0175">Coiled coil</keyword>
<dbReference type="Gene3D" id="1.10.287.1490">
    <property type="match status" value="1"/>
</dbReference>
<protein>
    <submittedName>
        <fullName evidence="3">Uncharacterized protein</fullName>
    </submittedName>
</protein>
<evidence type="ECO:0000256" key="1">
    <source>
        <dbReference type="SAM" id="Coils"/>
    </source>
</evidence>
<evidence type="ECO:0000256" key="2">
    <source>
        <dbReference type="SAM" id="MobiDB-lite"/>
    </source>
</evidence>
<feature type="compositionally biased region" description="Basic and acidic residues" evidence="2">
    <location>
        <begin position="641"/>
        <end position="653"/>
    </location>
</feature>
<feature type="coiled-coil region" evidence="1">
    <location>
        <begin position="800"/>
        <end position="897"/>
    </location>
</feature>
<dbReference type="EMBL" id="ML002615">
    <property type="protein sequence ID" value="RKP36669.1"/>
    <property type="molecule type" value="Genomic_DNA"/>
</dbReference>
<feature type="coiled-coil region" evidence="1">
    <location>
        <begin position="46"/>
        <end position="109"/>
    </location>
</feature>
<dbReference type="Proteomes" id="UP000268162">
    <property type="component" value="Unassembled WGS sequence"/>
</dbReference>
<feature type="region of interest" description="Disordered" evidence="2">
    <location>
        <begin position="719"/>
        <end position="783"/>
    </location>
</feature>
<feature type="compositionally biased region" description="Low complexity" evidence="2">
    <location>
        <begin position="654"/>
        <end position="663"/>
    </location>
</feature>
<feature type="region of interest" description="Disordered" evidence="2">
    <location>
        <begin position="344"/>
        <end position="400"/>
    </location>
</feature>
<feature type="coiled-coil region" evidence="1">
    <location>
        <begin position="411"/>
        <end position="480"/>
    </location>
</feature>
<organism evidence="3 4">
    <name type="scientific">Dimargaris cristalligena</name>
    <dbReference type="NCBI Taxonomy" id="215637"/>
    <lineage>
        <taxon>Eukaryota</taxon>
        <taxon>Fungi</taxon>
        <taxon>Fungi incertae sedis</taxon>
        <taxon>Zoopagomycota</taxon>
        <taxon>Kickxellomycotina</taxon>
        <taxon>Dimargaritomycetes</taxon>
        <taxon>Dimargaritales</taxon>
        <taxon>Dimargaritaceae</taxon>
        <taxon>Dimargaris</taxon>
    </lineage>
</organism>
<keyword evidence="4" id="KW-1185">Reference proteome</keyword>
<accession>A0A4V1J4T4</accession>
<name>A0A4V1J4T4_9FUNG</name>
<evidence type="ECO:0000313" key="4">
    <source>
        <dbReference type="Proteomes" id="UP000268162"/>
    </source>
</evidence>
<dbReference type="PANTHER" id="PTHR23159">
    <property type="entry name" value="CENTROSOMAL PROTEIN 2"/>
    <property type="match status" value="1"/>
</dbReference>
<dbReference type="PANTHER" id="PTHR23159:SF31">
    <property type="entry name" value="CENTROSOME-ASSOCIATED PROTEIN CEP250 ISOFORM X1"/>
    <property type="match status" value="1"/>
</dbReference>
<feature type="compositionally biased region" description="Low complexity" evidence="2">
    <location>
        <begin position="298"/>
        <end position="318"/>
    </location>
</feature>